<dbReference type="EMBL" id="CM020620">
    <property type="protein sequence ID" value="KAK1867348.1"/>
    <property type="molecule type" value="Genomic_DNA"/>
</dbReference>
<dbReference type="Proteomes" id="UP000798662">
    <property type="component" value="Chromosome 3"/>
</dbReference>
<keyword evidence="2" id="KW-1185">Reference proteome</keyword>
<protein>
    <submittedName>
        <fullName evidence="1">Uncharacterized protein</fullName>
    </submittedName>
</protein>
<gene>
    <name evidence="1" type="ORF">I4F81_009855</name>
</gene>
<name>A0ACC3CC15_PYRYE</name>
<comment type="caution">
    <text evidence="1">The sequence shown here is derived from an EMBL/GenBank/DDBJ whole genome shotgun (WGS) entry which is preliminary data.</text>
</comment>
<sequence>MGFVPSFLPTGLAPGLEPLPRKLRFLHNDCDFRTFRFHSFFKDNSLFIRYMDDRLLERPHVVLLRPPRFGKSLMCSMLAAYYDFLGKESFDELFCGLGIHRQLTDEASQCYVIEMQLSKIPQGAWSVEGAFDAVDQCVNLALQRFRKKYGLSFEVVHDCATTLENAVTAVGQATHNDEYVSSNKMFIIIDEYDRVANSIMSQEASVVGLYHAVVKKDRDTARVLADEETAVQGDDKSVAASQGDDKIVTAAQGDDNNVTAAEGDDRGTVDAADGKAQPLFVSPIRRLYSAIKELSANRLKLNVQSIRSFTTGISPVALADASLFNVGTNITALPEVSAVLGFTAADVEAAIEVSTVVPEPCRKPLLELMRGWFNDYRFFTGKDQPSLFHPMLCMMTLSNAQIDMSFRNDLSKILGMRLLDCDALSAECVDVVEDGRDVESTQPLPPAFVDLSNVTVHSDLVALLARRWAAVSSFTYEELFAVDAVLPAQLLSVAFKHSELLSPSDVHDCRRLDRLRLLMVYHGLLTCCGVVKVKGVVASYLLRPTNLSTRLFVRPLRTQLAAAPESPQVLLDSPTTATVASYLQQMTKSSVRRLNEYGYQQGVLKWYESWLTSSGRSDITVTAECKLNEEDAVRYSDIVVRDSIRDRVVVVELKHIPLSMIDVAKWVGGSRRKTAVLNFLRGKLSSVTLTDEALLSLPLVDKYVPHKLVDGRGLTNLLVSDVLDGAIVQLKEQLELYREVKTLSAFVLLQVHRRSVMFPVLRP</sequence>
<evidence type="ECO:0000313" key="2">
    <source>
        <dbReference type="Proteomes" id="UP000798662"/>
    </source>
</evidence>
<proteinExistence type="predicted"/>
<organism evidence="1 2">
    <name type="scientific">Pyropia yezoensis</name>
    <name type="common">Susabi-nori</name>
    <name type="synonym">Porphyra yezoensis</name>
    <dbReference type="NCBI Taxonomy" id="2788"/>
    <lineage>
        <taxon>Eukaryota</taxon>
        <taxon>Rhodophyta</taxon>
        <taxon>Bangiophyceae</taxon>
        <taxon>Bangiales</taxon>
        <taxon>Bangiaceae</taxon>
        <taxon>Pyropia</taxon>
    </lineage>
</organism>
<evidence type="ECO:0000313" key="1">
    <source>
        <dbReference type="EMBL" id="KAK1867348.1"/>
    </source>
</evidence>
<reference evidence="1" key="1">
    <citation type="submission" date="2019-11" db="EMBL/GenBank/DDBJ databases">
        <title>Nori genome reveals adaptations in red seaweeds to the harsh intertidal environment.</title>
        <authorList>
            <person name="Wang D."/>
            <person name="Mao Y."/>
        </authorList>
    </citation>
    <scope>NUCLEOTIDE SEQUENCE</scope>
    <source>
        <tissue evidence="1">Gametophyte</tissue>
    </source>
</reference>
<accession>A0ACC3CC15</accession>